<feature type="region of interest" description="Disordered" evidence="1">
    <location>
        <begin position="645"/>
        <end position="674"/>
    </location>
</feature>
<evidence type="ECO:0000313" key="3">
    <source>
        <dbReference type="Proteomes" id="UP000500930"/>
    </source>
</evidence>
<accession>A0A858PXD9</accession>
<protein>
    <submittedName>
        <fullName evidence="2">Uncharacterized protein</fullName>
    </submittedName>
</protein>
<feature type="region of interest" description="Disordered" evidence="1">
    <location>
        <begin position="603"/>
        <end position="623"/>
    </location>
</feature>
<feature type="compositionally biased region" description="Low complexity" evidence="1">
    <location>
        <begin position="661"/>
        <end position="674"/>
    </location>
</feature>
<dbReference type="Proteomes" id="UP000500930">
    <property type="component" value="Chromosome"/>
</dbReference>
<dbReference type="RefSeq" id="WP_169192895.1">
    <property type="nucleotide sequence ID" value="NZ_CP046391.1"/>
</dbReference>
<proteinExistence type="predicted"/>
<evidence type="ECO:0000256" key="1">
    <source>
        <dbReference type="SAM" id="MobiDB-lite"/>
    </source>
</evidence>
<reference evidence="2 3" key="1">
    <citation type="journal article" date="2020" name="Pathogens">
        <title>First Whole Genome Sequence of Anaplasma platys, an Obligate Intracellular Rickettsial Pathogen of Dogs.</title>
        <authorList>
            <person name="Llanes A."/>
            <person name="Rajeev S."/>
        </authorList>
    </citation>
    <scope>NUCLEOTIDE SEQUENCE [LARGE SCALE GENOMIC DNA]</scope>
    <source>
        <strain evidence="2 3">S3</strain>
    </source>
</reference>
<organism evidence="2 3">
    <name type="scientific">Anaplasma platys</name>
    <dbReference type="NCBI Taxonomy" id="949"/>
    <lineage>
        <taxon>Bacteria</taxon>
        <taxon>Pseudomonadati</taxon>
        <taxon>Pseudomonadota</taxon>
        <taxon>Alphaproteobacteria</taxon>
        <taxon>Rickettsiales</taxon>
        <taxon>Anaplasmataceae</taxon>
        <taxon>Anaplasma</taxon>
    </lineage>
</organism>
<keyword evidence="3" id="KW-1185">Reference proteome</keyword>
<evidence type="ECO:0000313" key="2">
    <source>
        <dbReference type="EMBL" id="QJC27251.1"/>
    </source>
</evidence>
<dbReference type="AlphaFoldDB" id="A0A858PXD9"/>
<feature type="compositionally biased region" description="Polar residues" evidence="1">
    <location>
        <begin position="614"/>
        <end position="623"/>
    </location>
</feature>
<dbReference type="KEGG" id="aplt:ANPL_00665"/>
<name>A0A858PXD9_9RICK</name>
<dbReference type="EMBL" id="CP046391">
    <property type="protein sequence ID" value="QJC27251.1"/>
    <property type="molecule type" value="Genomic_DNA"/>
</dbReference>
<feature type="compositionally biased region" description="Polar residues" evidence="1">
    <location>
        <begin position="645"/>
        <end position="657"/>
    </location>
</feature>
<sequence length="965" mass="108560">MNTGVLRQQIRKNCEELRVLAVREASRVIANFFERNSMEEIRQHFKMFVGPSGRERVIDPEQTSKAIQTASAITDIIGELHNIYQRTHNGMHGQNGAAPLTDAQIDADGERTEQMLLKLCELLRPIRKKYNCNSAPGRVMGRVGRIATEGILYIFLSLPSYLTQLRKSVFGKFLESYGALPRVITVMAWTSLLRDFMAETLEHDTAKSNDIFLRKCLFLVEKVKDRAALRDALALHTKEPMPELSMKYLRALEKIVTITSLEALVNHRKTYPELLETVNYLARTDLHPKHELLGYQFVQESFEGMRGFARLISEYLETMENLLRSRNMGNRSQCQLLRGRFRTLSAEFVASTRWLSPSQCVEGENTLSHMARMRRVYHIARRTHNLNPLSSIARPQLIQTPYDAQNFEDIFATLLERVHLLDRTVFDLGDVVARCERQHRASTAHRSCTQTADMHKDDILNLDKLVANYVKHLQLLHQHVHPHRNDSSQGALIDMTSSLLFDSIYVDYKDMPKTTVNYSSNVSILRDALPGLRQRDGTEVHKFYMELKCGIIDNLFPSIRCNIPTLRNAERVWIITPDNAQNSHKHHTFPVTRNNVRETHPSNAPAQVNGEHPTFSTPTSTGQASETHLFHDVAHGNNTWQVQHASDLDPTNPTFLDQESHSTTSHTSSLDSSETLAAAANDPTTHRSTEVDGKFSSSQTPAFSALKTLELATYHELQATIDGIDDNEMPNLMDSVMSFTDEDLRALDMLLEGCNPGLTDCGTAQELPVANFENYATAPATYVPHGYQSTNWYSSPAASAALEPLADGAIEPHSASKVHTHHCDDYPTSLQAPLLAFNTIARHNINECNNLNHDRHPGKRIYSYQHLTQETPKVATMESSNPARKRMIPGEENTSWDQHPSAKRHITCASSVLELATHDALELDSIVSALPPDAGSATQDIGRMPSHVLGAPILDELRLTPGIFY</sequence>
<gene>
    <name evidence="2" type="ORF">ANPL_00665</name>
</gene>